<proteinExistence type="predicted"/>
<keyword evidence="3" id="KW-1185">Reference proteome</keyword>
<name>A0A1J9QG84_9EURO</name>
<feature type="compositionally biased region" description="Basic and acidic residues" evidence="1">
    <location>
        <begin position="198"/>
        <end position="207"/>
    </location>
</feature>
<sequence>MPLSRCSKLILHTTRSICCFYSFYHHSLLEDDLAPPPEIGDSDVFRDLLLTVRPMCRRPSDDNWQAMDFLHRKERMIKAASATILLCAMFNPLTIYFDIACICICGHLAHSSLRATARQHISIVTTSGRHRTETLASSQIRSDSNRADDKPVEEREDVDIFHPVEPRARTTSILSQRQLARTPFAGLGFSGTESSPFHLKDQPREGVAKGVPKQQHHLDRHRQLVRRKTGQPMSYGSQR</sequence>
<feature type="region of interest" description="Disordered" evidence="1">
    <location>
        <begin position="128"/>
        <end position="155"/>
    </location>
</feature>
<reference evidence="2 3" key="1">
    <citation type="submission" date="2015-08" db="EMBL/GenBank/DDBJ databases">
        <title>Emmonsia species relationships and genome sequence.</title>
        <authorList>
            <person name="Cuomo C.A."/>
            <person name="Schwartz I.S."/>
            <person name="Kenyon C."/>
            <person name="De Hoog G.S."/>
            <person name="Govender N.P."/>
            <person name="Botha A."/>
            <person name="Moreno L."/>
            <person name="De Vries M."/>
            <person name="Munoz J.F."/>
            <person name="Stielow J.B."/>
        </authorList>
    </citation>
    <scope>NUCLEOTIDE SEQUENCE [LARGE SCALE GENOMIC DNA]</scope>
    <source>
        <strain evidence="2 3">EI222</strain>
    </source>
</reference>
<feature type="compositionally biased region" description="Basic and acidic residues" evidence="1">
    <location>
        <begin position="143"/>
        <end position="155"/>
    </location>
</feature>
<accession>A0A1J9QG84</accession>
<dbReference type="STRING" id="1658174.A0A1J9QG84"/>
<dbReference type="EMBL" id="LGTZ01000137">
    <property type="protein sequence ID" value="OJD27114.1"/>
    <property type="molecule type" value="Genomic_DNA"/>
</dbReference>
<evidence type="ECO:0000313" key="2">
    <source>
        <dbReference type="EMBL" id="OJD27114.1"/>
    </source>
</evidence>
<feature type="compositionally biased region" description="Basic residues" evidence="1">
    <location>
        <begin position="214"/>
        <end position="229"/>
    </location>
</feature>
<dbReference type="OrthoDB" id="10623546at2759"/>
<protein>
    <submittedName>
        <fullName evidence="2">Uncharacterized protein</fullName>
    </submittedName>
</protein>
<gene>
    <name evidence="2" type="ORF">ACJ73_01498</name>
</gene>
<comment type="caution">
    <text evidence="2">The sequence shown here is derived from an EMBL/GenBank/DDBJ whole genome shotgun (WGS) entry which is preliminary data.</text>
</comment>
<dbReference type="VEuPathDB" id="FungiDB:ACJ73_01498"/>
<evidence type="ECO:0000313" key="3">
    <source>
        <dbReference type="Proteomes" id="UP000242791"/>
    </source>
</evidence>
<evidence type="ECO:0000256" key="1">
    <source>
        <dbReference type="SAM" id="MobiDB-lite"/>
    </source>
</evidence>
<feature type="region of interest" description="Disordered" evidence="1">
    <location>
        <begin position="191"/>
        <end position="239"/>
    </location>
</feature>
<dbReference type="AlphaFoldDB" id="A0A1J9QG84"/>
<organism evidence="2 3">
    <name type="scientific">Blastomyces percursus</name>
    <dbReference type="NCBI Taxonomy" id="1658174"/>
    <lineage>
        <taxon>Eukaryota</taxon>
        <taxon>Fungi</taxon>
        <taxon>Dikarya</taxon>
        <taxon>Ascomycota</taxon>
        <taxon>Pezizomycotina</taxon>
        <taxon>Eurotiomycetes</taxon>
        <taxon>Eurotiomycetidae</taxon>
        <taxon>Onygenales</taxon>
        <taxon>Ajellomycetaceae</taxon>
        <taxon>Blastomyces</taxon>
    </lineage>
</organism>
<dbReference type="Proteomes" id="UP000242791">
    <property type="component" value="Unassembled WGS sequence"/>
</dbReference>